<dbReference type="OrthoDB" id="7870801at2"/>
<dbReference type="AlphaFoldDB" id="B8ITY9"/>
<keyword evidence="1" id="KW-0732">Signal</keyword>
<proteinExistence type="predicted"/>
<dbReference type="HOGENOM" id="CLU_152495_1_0_5"/>
<evidence type="ECO:0000313" key="3">
    <source>
        <dbReference type="Proteomes" id="UP000008207"/>
    </source>
</evidence>
<reference evidence="2 3" key="1">
    <citation type="submission" date="2009-01" db="EMBL/GenBank/DDBJ databases">
        <title>Complete sequence of chromosome of Methylobacterium nodulans ORS 2060.</title>
        <authorList>
            <consortium name="US DOE Joint Genome Institute"/>
            <person name="Lucas S."/>
            <person name="Copeland A."/>
            <person name="Lapidus A."/>
            <person name="Glavina del Rio T."/>
            <person name="Dalin E."/>
            <person name="Tice H."/>
            <person name="Bruce D."/>
            <person name="Goodwin L."/>
            <person name="Pitluck S."/>
            <person name="Sims D."/>
            <person name="Brettin T."/>
            <person name="Detter J.C."/>
            <person name="Han C."/>
            <person name="Larimer F."/>
            <person name="Land M."/>
            <person name="Hauser L."/>
            <person name="Kyrpides N."/>
            <person name="Ivanova N."/>
            <person name="Marx C.J."/>
            <person name="Richardson P."/>
        </authorList>
    </citation>
    <scope>NUCLEOTIDE SEQUENCE [LARGE SCALE GENOMIC DNA]</scope>
    <source>
        <strain evidence="3">LMG 21967 / CNCM I-2342 / ORS 2060</strain>
    </source>
</reference>
<accession>B8ITY9</accession>
<feature type="chain" id="PRO_5002872167" evidence="1">
    <location>
        <begin position="19"/>
        <end position="100"/>
    </location>
</feature>
<feature type="signal peptide" evidence="1">
    <location>
        <begin position="1"/>
        <end position="18"/>
    </location>
</feature>
<keyword evidence="3" id="KW-1185">Reference proteome</keyword>
<evidence type="ECO:0000313" key="2">
    <source>
        <dbReference type="EMBL" id="ACL60847.1"/>
    </source>
</evidence>
<name>B8ITY9_METNO</name>
<dbReference type="RefSeq" id="WP_015932440.1">
    <property type="nucleotide sequence ID" value="NC_011894.1"/>
</dbReference>
<protein>
    <submittedName>
        <fullName evidence="2">Uncharacterized protein</fullName>
    </submittedName>
</protein>
<evidence type="ECO:0000256" key="1">
    <source>
        <dbReference type="SAM" id="SignalP"/>
    </source>
</evidence>
<sequence>MPKLASLLALVLPAAALAQPAPERVPAPALPCGQVAAIVTQRGAALVSTGPYTYERLVRDMGFCTIEQTTEPFYGPSAEAGQCFLGYRCKDRATEGRRGD</sequence>
<organism evidence="2 3">
    <name type="scientific">Methylobacterium nodulans (strain LMG 21967 / CNCM I-2342 / ORS 2060)</name>
    <dbReference type="NCBI Taxonomy" id="460265"/>
    <lineage>
        <taxon>Bacteria</taxon>
        <taxon>Pseudomonadati</taxon>
        <taxon>Pseudomonadota</taxon>
        <taxon>Alphaproteobacteria</taxon>
        <taxon>Hyphomicrobiales</taxon>
        <taxon>Methylobacteriaceae</taxon>
        <taxon>Methylobacterium</taxon>
    </lineage>
</organism>
<dbReference type="EMBL" id="CP001349">
    <property type="protein sequence ID" value="ACL60847.1"/>
    <property type="molecule type" value="Genomic_DNA"/>
</dbReference>
<dbReference type="eggNOG" id="ENOG50334BK">
    <property type="taxonomic scope" value="Bacteria"/>
</dbReference>
<gene>
    <name evidence="2" type="ordered locus">Mnod_6020</name>
</gene>
<dbReference type="Proteomes" id="UP000008207">
    <property type="component" value="Chromosome"/>
</dbReference>
<dbReference type="KEGG" id="mno:Mnod_6020"/>